<protein>
    <submittedName>
        <fullName evidence="1">Uncharacterized protein</fullName>
    </submittedName>
</protein>
<name>X0SXW2_9ZZZZ</name>
<accession>X0SXW2</accession>
<evidence type="ECO:0000313" key="1">
    <source>
        <dbReference type="EMBL" id="GAF85819.1"/>
    </source>
</evidence>
<sequence length="331" mass="35536">FFFSVASGGGGGTSDDITNASNVSGVTVTDALDDLDSRELDNIIKVNQGNVATTLGGIIDSSKEYFIDGLVDMGTTQITVPPTGITLRGYSFDISGLISSEDNYTMFISESIAIGSGNILGVDYYISVTGASSKVYEIYDATGFNAFEFTRVNYIDCTSLGDIYDYRQGLENGTGRFGGSPSLTLNGVWLGGYRITTSIIRNMSDTTTDAIFKEGTLFQMNSRFLTDVNVDLGDLQPFCDFQDINFPIPSLLQVKGAIFTRGGLFNANDTNIFTNLLPSDLPCDWDNNLGLGNTFVGGTLNNNTEVETVIVTQGVAVDLEGVFGSLDLQHF</sequence>
<gene>
    <name evidence="1" type="ORF">S01H1_02513</name>
</gene>
<dbReference type="EMBL" id="BARS01001220">
    <property type="protein sequence ID" value="GAF85819.1"/>
    <property type="molecule type" value="Genomic_DNA"/>
</dbReference>
<dbReference type="AlphaFoldDB" id="X0SXW2"/>
<comment type="caution">
    <text evidence="1">The sequence shown here is derived from an EMBL/GenBank/DDBJ whole genome shotgun (WGS) entry which is preliminary data.</text>
</comment>
<proteinExistence type="predicted"/>
<reference evidence="1" key="1">
    <citation type="journal article" date="2014" name="Front. Microbiol.">
        <title>High frequency of phylogenetically diverse reductive dehalogenase-homologous genes in deep subseafloor sedimentary metagenomes.</title>
        <authorList>
            <person name="Kawai M."/>
            <person name="Futagami T."/>
            <person name="Toyoda A."/>
            <person name="Takaki Y."/>
            <person name="Nishi S."/>
            <person name="Hori S."/>
            <person name="Arai W."/>
            <person name="Tsubouchi T."/>
            <person name="Morono Y."/>
            <person name="Uchiyama I."/>
            <person name="Ito T."/>
            <person name="Fujiyama A."/>
            <person name="Inagaki F."/>
            <person name="Takami H."/>
        </authorList>
    </citation>
    <scope>NUCLEOTIDE SEQUENCE</scope>
    <source>
        <strain evidence="1">Expedition CK06-06</strain>
    </source>
</reference>
<organism evidence="1">
    <name type="scientific">marine sediment metagenome</name>
    <dbReference type="NCBI Taxonomy" id="412755"/>
    <lineage>
        <taxon>unclassified sequences</taxon>
        <taxon>metagenomes</taxon>
        <taxon>ecological metagenomes</taxon>
    </lineage>
</organism>
<feature type="non-terminal residue" evidence="1">
    <location>
        <position position="331"/>
    </location>
</feature>
<feature type="non-terminal residue" evidence="1">
    <location>
        <position position="1"/>
    </location>
</feature>